<name>A0A1H0VDH3_9BURK</name>
<sequence>MLSFNLSSFTLPRPFSALSLLGDASGAARATAALALPRTREGTALVSAYEDPPAVLDQRVRAVGEW</sequence>
<reference evidence="2" key="1">
    <citation type="submission" date="2016-10" db="EMBL/GenBank/DDBJ databases">
        <authorList>
            <person name="Varghese N."/>
            <person name="Submissions S."/>
        </authorList>
    </citation>
    <scope>NUCLEOTIDE SEQUENCE [LARGE SCALE GENOMIC DNA]</scope>
    <source>
        <strain evidence="2">DSM 17101</strain>
    </source>
</reference>
<organism evidence="1 2">
    <name type="scientific">Paracidovorax cattleyae</name>
    <dbReference type="NCBI Taxonomy" id="80868"/>
    <lineage>
        <taxon>Bacteria</taxon>
        <taxon>Pseudomonadati</taxon>
        <taxon>Pseudomonadota</taxon>
        <taxon>Betaproteobacteria</taxon>
        <taxon>Burkholderiales</taxon>
        <taxon>Comamonadaceae</taxon>
        <taxon>Paracidovorax</taxon>
    </lineage>
</organism>
<dbReference type="Proteomes" id="UP000199317">
    <property type="component" value="Unassembled WGS sequence"/>
</dbReference>
<proteinExistence type="predicted"/>
<dbReference type="EMBL" id="FNJL01000025">
    <property type="protein sequence ID" value="SDP76275.1"/>
    <property type="molecule type" value="Genomic_DNA"/>
</dbReference>
<evidence type="ECO:0000313" key="2">
    <source>
        <dbReference type="Proteomes" id="UP000199317"/>
    </source>
</evidence>
<gene>
    <name evidence="1" type="ORF">SAMN04489708_12511</name>
</gene>
<dbReference type="AlphaFoldDB" id="A0A1H0VDH3"/>
<protein>
    <submittedName>
        <fullName evidence="1">Uncharacterized protein</fullName>
    </submittedName>
</protein>
<dbReference type="RefSeq" id="WP_092837087.1">
    <property type="nucleotide sequence ID" value="NZ_CP028290.1"/>
</dbReference>
<keyword evidence="2" id="KW-1185">Reference proteome</keyword>
<accession>A0A1H0VDH3</accession>
<evidence type="ECO:0000313" key="1">
    <source>
        <dbReference type="EMBL" id="SDP76275.1"/>
    </source>
</evidence>